<dbReference type="GO" id="GO:0004386">
    <property type="term" value="F:helicase activity"/>
    <property type="evidence" value="ECO:0007669"/>
    <property type="project" value="InterPro"/>
</dbReference>
<keyword evidence="2" id="KW-0862">Zinc</keyword>
<feature type="domain" description="C3H1-type" evidence="3">
    <location>
        <begin position="1"/>
        <end position="28"/>
    </location>
</feature>
<dbReference type="GO" id="GO:0008270">
    <property type="term" value="F:zinc ion binding"/>
    <property type="evidence" value="ECO:0007669"/>
    <property type="project" value="UniProtKB-KW"/>
</dbReference>
<dbReference type="InterPro" id="IPR027417">
    <property type="entry name" value="P-loop_NTPase"/>
</dbReference>
<dbReference type="Proteomes" id="UP000469559">
    <property type="component" value="Unassembled WGS sequence"/>
</dbReference>
<dbReference type="InterPro" id="IPR041677">
    <property type="entry name" value="DNA2/NAM7_AAA_11"/>
</dbReference>
<comment type="caution">
    <text evidence="4">The sequence shown here is derived from an EMBL/GenBank/DDBJ whole genome shotgun (WGS) entry which is preliminary data.</text>
</comment>
<keyword evidence="1" id="KW-0378">Hydrolase</keyword>
<dbReference type="InterPro" id="IPR041679">
    <property type="entry name" value="DNA2/NAM7-like_C"/>
</dbReference>
<keyword evidence="1" id="KW-0347">Helicase</keyword>
<dbReference type="InterPro" id="IPR045055">
    <property type="entry name" value="DNA2/NAM7-like"/>
</dbReference>
<dbReference type="InterPro" id="IPR047187">
    <property type="entry name" value="SF1_C_Upf1"/>
</dbReference>
<dbReference type="CDD" id="cd18808">
    <property type="entry name" value="SF1_C_Upf1"/>
    <property type="match status" value="1"/>
</dbReference>
<dbReference type="SUPFAM" id="SSF52540">
    <property type="entry name" value="P-loop containing nucleoside triphosphate hydrolases"/>
    <property type="match status" value="1"/>
</dbReference>
<organism evidence="4 5">
    <name type="scientific">Lachnellula arida</name>
    <dbReference type="NCBI Taxonomy" id="1316785"/>
    <lineage>
        <taxon>Eukaryota</taxon>
        <taxon>Fungi</taxon>
        <taxon>Dikarya</taxon>
        <taxon>Ascomycota</taxon>
        <taxon>Pezizomycotina</taxon>
        <taxon>Leotiomycetes</taxon>
        <taxon>Helotiales</taxon>
        <taxon>Lachnaceae</taxon>
        <taxon>Lachnellula</taxon>
    </lineage>
</organism>
<keyword evidence="1" id="KW-0547">Nucleotide-binding</keyword>
<dbReference type="PROSITE" id="PS50103">
    <property type="entry name" value="ZF_C3H1"/>
    <property type="match status" value="1"/>
</dbReference>
<evidence type="ECO:0000256" key="2">
    <source>
        <dbReference type="PROSITE-ProRule" id="PRU00723"/>
    </source>
</evidence>
<gene>
    <name evidence="4" type="primary">Znfx1_2</name>
    <name evidence="4" type="ORF">LARI1_G003274</name>
</gene>
<feature type="zinc finger region" description="C3H1-type" evidence="2">
    <location>
        <begin position="1"/>
        <end position="28"/>
    </location>
</feature>
<sequence length="1419" mass="157806">MPPKFCFDFKKRGHCRFGAKCPYSHDTIISTGSASPHAHEDTAEEALCRKWKYMIPRSDANNRSFEAPVNTKIFFEIGWKIMENENPGTRQEVITKLGSEQGLEIIRQATNDLAGVRNDEASVSIFKERILPFFRIISHPDVLYSLVLENPVDAIYTFLFGPNGRRGLSVFRFAASALCTVMLSQLASDEAVAVIALSSVLTVLDRLIELNQSAQVIEGFTAIIETISACSPEDSMALNSQKSLGRIKRRLHIGSSLPSASTQSASFSAPAATFELMQDLPGQLSTNGARHDNDHASIADIQILPTGLEIVSPRHEYLPLLDSTQHHLPGLAGLLDRQFRLLREDTVGQLRDAVREEVARLGHSTRNVPKHQNQQGIRKLVYENVRFDRICVDRRRGLQVVAEFDQPPQIKNKSTKQREDWWKGSKLLQVDSLVCFVSSTGKIVFFSVCDPAPRRKDSDPPNRDDLPSLFRHAKHASVLLSFAEYKHEHAIWVGTHIDTHNKTRQSLVEFPGVLLPSFQPTLEALQKMSTTLDLPFAEIIAPNSQTTDATIQPPAYAARRGFAFNLDVLAGRPLTLSPGKGFDFKKLEEGSTLDRAQRVAVFRALSTGLALIQGPPGTGKSYTGVAILKALIHNRNAAEMGPIICVCYTNHALDALLEHLVKEGMSQVIRLGSRSKSTVLANCTLHNVRESVEPTKTEKHDRWQHNKEIGEIVEEVQSIVAALSNPRSWTNIQAHLLNKHPPHHKELFGNGVDEEGFQEVRGKKFRVVESWVRNAPKKLTSNRPVSHLHRLSLKEMSASERTALYNHWIERRSAQLTSDFTHALDSYHNSKSALDKCHSELDLRCLRQAHIIGVTTSGLARNIELLQRVHAKVMLCEEAGEVLEAHTLTAFLPGIEHAILIGDHEQLRPQINNYELQHDNRRGQKYSLDISLFERLVKPQPGAFSVPLSTLKTQRRMHPSMSELIRTTLYPNLEDYPSVLEYPEVVGMRNRLYWLDHQEKEDPQSSQAMSLSKTNNFEVEVVAALATHLVKQGTYSSEDIAIITPYLGQLQKIKKRLANSFEIVVSDRDQEDLEAKGLQDDPATSAGGQDVVQKTTMLNALRIATVDNFQGEEAKVVIISLVRSNDERSIGPTLALCCPRHKETPIEVSEPDDFVRLAPEGGCSQRCSSRLLCGHSCVNKCHSTALHNAVRCLERCPRTKKGCEHECPKLCGDKCDLECQVMVFGVPLPCGHVAQQLRCHEAQRPEKVKCQSVATNCLWTSTTLVQRPAEQLYLVGTTAQTLAKIAESDSKVSLRKRNMEFATPNVEDHTQIATIAAKPNATTLSPVLHAPIHAKSVALIQNVASCVTSLAFPAQQTVPGLALTGGNAPCLVQSLATFCRAQSAVKRRWLVGTDVHLFVEKPAQVPRTVKRALAKQQKT</sequence>
<accession>A0A8T9BD78</accession>
<dbReference type="Pfam" id="PF13087">
    <property type="entry name" value="AAA_12"/>
    <property type="match status" value="1"/>
</dbReference>
<keyword evidence="2" id="KW-0863">Zinc-finger</keyword>
<dbReference type="InterPro" id="IPR000571">
    <property type="entry name" value="Znf_CCCH"/>
</dbReference>
<dbReference type="SMART" id="SM00356">
    <property type="entry name" value="ZnF_C3H1"/>
    <property type="match status" value="1"/>
</dbReference>
<dbReference type="CDD" id="cd17936">
    <property type="entry name" value="EEXXEc_NFX1"/>
    <property type="match status" value="1"/>
</dbReference>
<protein>
    <submittedName>
        <fullName evidence="4">NFX1-type zinc finger-containing protein</fullName>
    </submittedName>
</protein>
<evidence type="ECO:0000256" key="1">
    <source>
        <dbReference type="ARBA" id="ARBA00022806"/>
    </source>
</evidence>
<dbReference type="PANTHER" id="PTHR10887">
    <property type="entry name" value="DNA2/NAM7 HELICASE FAMILY"/>
    <property type="match status" value="1"/>
</dbReference>
<keyword evidence="1" id="KW-0067">ATP-binding</keyword>
<dbReference type="GO" id="GO:0031048">
    <property type="term" value="P:regulatory ncRNA-mediated heterochromatin formation"/>
    <property type="evidence" value="ECO:0007669"/>
    <property type="project" value="TreeGrafter"/>
</dbReference>
<keyword evidence="2" id="KW-0479">Metal-binding</keyword>
<evidence type="ECO:0000259" key="3">
    <source>
        <dbReference type="PROSITE" id="PS50103"/>
    </source>
</evidence>
<dbReference type="PANTHER" id="PTHR10887:SF445">
    <property type="entry name" value="NFX1-TYPE ZINC FINGER-CONTAINING PROTEIN 1"/>
    <property type="match status" value="1"/>
</dbReference>
<keyword evidence="5" id="KW-1185">Reference proteome</keyword>
<dbReference type="Pfam" id="PF13086">
    <property type="entry name" value="AAA_11"/>
    <property type="match status" value="1"/>
</dbReference>
<name>A0A8T9BD78_9HELO</name>
<dbReference type="OrthoDB" id="2423195at2759"/>
<dbReference type="EMBL" id="QGMF01000255">
    <property type="protein sequence ID" value="TVY17446.1"/>
    <property type="molecule type" value="Genomic_DNA"/>
</dbReference>
<evidence type="ECO:0000313" key="4">
    <source>
        <dbReference type="EMBL" id="TVY17446.1"/>
    </source>
</evidence>
<dbReference type="Gene3D" id="3.40.50.300">
    <property type="entry name" value="P-loop containing nucleotide triphosphate hydrolases"/>
    <property type="match status" value="2"/>
</dbReference>
<reference evidence="4 5" key="1">
    <citation type="submission" date="2018-05" db="EMBL/GenBank/DDBJ databases">
        <title>Whole genome sequencing for identification of molecular markers to develop diagnostic detection tools for the regulated plant pathogen Lachnellula willkommii.</title>
        <authorList>
            <person name="Giroux E."/>
            <person name="Bilodeau G."/>
        </authorList>
    </citation>
    <scope>NUCLEOTIDE SEQUENCE [LARGE SCALE GENOMIC DNA]</scope>
    <source>
        <strain evidence="4 5">CBS 203.66</strain>
    </source>
</reference>
<evidence type="ECO:0000313" key="5">
    <source>
        <dbReference type="Proteomes" id="UP000469559"/>
    </source>
</evidence>
<dbReference type="GO" id="GO:0031380">
    <property type="term" value="C:nuclear RNA-directed RNA polymerase complex"/>
    <property type="evidence" value="ECO:0007669"/>
    <property type="project" value="TreeGrafter"/>
</dbReference>
<proteinExistence type="predicted"/>